<evidence type="ECO:0000256" key="1">
    <source>
        <dbReference type="ARBA" id="ARBA00022553"/>
    </source>
</evidence>
<dbReference type="InterPro" id="IPR001789">
    <property type="entry name" value="Sig_transdc_resp-reg_receiver"/>
</dbReference>
<dbReference type="Pfam" id="PF00158">
    <property type="entry name" value="Sigma54_activat"/>
    <property type="match status" value="1"/>
</dbReference>
<feature type="domain" description="Sigma-54 factor interaction" evidence="10">
    <location>
        <begin position="146"/>
        <end position="375"/>
    </location>
</feature>
<dbReference type="InterPro" id="IPR058031">
    <property type="entry name" value="AAA_lid_NorR"/>
</dbReference>
<keyword evidence="6" id="KW-0238">DNA-binding</keyword>
<gene>
    <name evidence="12" type="ORF">G4L39_10530</name>
</gene>
<dbReference type="CDD" id="cd00009">
    <property type="entry name" value="AAA"/>
    <property type="match status" value="1"/>
</dbReference>
<dbReference type="AlphaFoldDB" id="A0A6M1RT63"/>
<dbReference type="GO" id="GO:0005524">
    <property type="term" value="F:ATP binding"/>
    <property type="evidence" value="ECO:0007669"/>
    <property type="project" value="UniProtKB-KW"/>
</dbReference>
<dbReference type="Pfam" id="PF02954">
    <property type="entry name" value="HTH_8"/>
    <property type="match status" value="1"/>
</dbReference>
<dbReference type="Pfam" id="PF25601">
    <property type="entry name" value="AAA_lid_14"/>
    <property type="match status" value="1"/>
</dbReference>
<dbReference type="InterPro" id="IPR025662">
    <property type="entry name" value="Sigma_54_int_dom_ATP-bd_1"/>
</dbReference>
<dbReference type="SUPFAM" id="SSF52540">
    <property type="entry name" value="P-loop containing nucleoside triphosphate hydrolases"/>
    <property type="match status" value="1"/>
</dbReference>
<evidence type="ECO:0000259" key="10">
    <source>
        <dbReference type="PROSITE" id="PS50045"/>
    </source>
</evidence>
<dbReference type="InterPro" id="IPR003593">
    <property type="entry name" value="AAA+_ATPase"/>
</dbReference>
<dbReference type="Gene3D" id="1.10.10.60">
    <property type="entry name" value="Homeodomain-like"/>
    <property type="match status" value="1"/>
</dbReference>
<comment type="caution">
    <text evidence="12">The sequence shown here is derived from an EMBL/GenBank/DDBJ whole genome shotgun (WGS) entry which is preliminary data.</text>
</comment>
<dbReference type="RefSeq" id="WP_165108068.1">
    <property type="nucleotide sequence ID" value="NZ_JAAKYA010000072.1"/>
</dbReference>
<evidence type="ECO:0000256" key="6">
    <source>
        <dbReference type="ARBA" id="ARBA00023125"/>
    </source>
</evidence>
<dbReference type="Gene3D" id="1.10.8.60">
    <property type="match status" value="1"/>
</dbReference>
<sequence length="479" mass="53809">MKPALPPLLIVDDEPNLRRSLRALLEPEGYEVVDVESAEQALPLLAEEEFFLVITDVRLGGMNGYDFLTRVRQRWPHVPVLMITAYATPKQAVQAIRAGAFDYLPKPFAPEELLHAVERCAEHWRLKQENQRLRTQVGVVTDLSQIVGECPRIRELRQMIQTVAATDARVLILGESGTGKELVAGALHGLSRRREAAYVRINCAAIPDTLLESELFGHEKGAFTGAVRQKPGRVEEADGGTLFLDEIADMSRPLQAKLLRFLEDGTFTRVGGTQELRVNVRVIAATNRDIVRAIHEGQFREDLFHRLNVVQFRLPPLRERGDDVLLLAEHFLRQFNQTLGRNIRGFTPAARKKLLSHYWPGNVRELRNVIERALILETTSEIQATSLPDFELEARLHARGGSEELPSLPAPGQTLDDLLAAYEKRLILAILEQCQYNIGRAAERLGLSRHALRYRMQRLNIQSDTDTEPASADSSASSP</sequence>
<dbReference type="SUPFAM" id="SSF52172">
    <property type="entry name" value="CheY-like"/>
    <property type="match status" value="1"/>
</dbReference>
<dbReference type="InterPro" id="IPR027417">
    <property type="entry name" value="P-loop_NTPase"/>
</dbReference>
<evidence type="ECO:0000256" key="7">
    <source>
        <dbReference type="ARBA" id="ARBA00023163"/>
    </source>
</evidence>
<dbReference type="SMART" id="SM00448">
    <property type="entry name" value="REC"/>
    <property type="match status" value="1"/>
</dbReference>
<feature type="domain" description="Response regulatory" evidence="11">
    <location>
        <begin position="7"/>
        <end position="121"/>
    </location>
</feature>
<keyword evidence="3" id="KW-0067">ATP-binding</keyword>
<proteinExistence type="predicted"/>
<keyword evidence="4" id="KW-0902">Two-component regulatory system</keyword>
<dbReference type="SUPFAM" id="SSF46689">
    <property type="entry name" value="Homeodomain-like"/>
    <property type="match status" value="1"/>
</dbReference>
<evidence type="ECO:0000313" key="12">
    <source>
        <dbReference type="EMBL" id="NGO39825.1"/>
    </source>
</evidence>
<dbReference type="PRINTS" id="PR01590">
    <property type="entry name" value="HTHFIS"/>
</dbReference>
<keyword evidence="7" id="KW-0804">Transcription</keyword>
<dbReference type="EMBL" id="JAAKYA010000072">
    <property type="protein sequence ID" value="NGO39825.1"/>
    <property type="molecule type" value="Genomic_DNA"/>
</dbReference>
<dbReference type="FunFam" id="3.40.50.300:FF:000006">
    <property type="entry name" value="DNA-binding transcriptional regulator NtrC"/>
    <property type="match status" value="1"/>
</dbReference>
<accession>A0A6M1RT63</accession>
<keyword evidence="1 8" id="KW-0597">Phosphoprotein</keyword>
<dbReference type="Gene3D" id="3.40.50.2300">
    <property type="match status" value="1"/>
</dbReference>
<evidence type="ECO:0000256" key="9">
    <source>
        <dbReference type="SAM" id="MobiDB-lite"/>
    </source>
</evidence>
<protein>
    <submittedName>
        <fullName evidence="12">Sigma-54-dependent Fis family transcriptional regulator</fullName>
    </submittedName>
</protein>
<name>A0A6M1RT63_9BACT</name>
<keyword evidence="13" id="KW-1185">Reference proteome</keyword>
<dbReference type="PROSITE" id="PS50045">
    <property type="entry name" value="SIGMA54_INTERACT_4"/>
    <property type="match status" value="1"/>
</dbReference>
<evidence type="ECO:0000256" key="4">
    <source>
        <dbReference type="ARBA" id="ARBA00023012"/>
    </source>
</evidence>
<organism evidence="12 13">
    <name type="scientific">Limisphaera ngatamarikiensis</name>
    <dbReference type="NCBI Taxonomy" id="1324935"/>
    <lineage>
        <taxon>Bacteria</taxon>
        <taxon>Pseudomonadati</taxon>
        <taxon>Verrucomicrobiota</taxon>
        <taxon>Verrucomicrobiia</taxon>
        <taxon>Limisphaerales</taxon>
        <taxon>Limisphaeraceae</taxon>
        <taxon>Limisphaera</taxon>
    </lineage>
</organism>
<evidence type="ECO:0000256" key="8">
    <source>
        <dbReference type="PROSITE-ProRule" id="PRU00169"/>
    </source>
</evidence>
<dbReference type="InterPro" id="IPR011006">
    <property type="entry name" value="CheY-like_superfamily"/>
</dbReference>
<dbReference type="PANTHER" id="PTHR32071">
    <property type="entry name" value="TRANSCRIPTIONAL REGULATORY PROTEIN"/>
    <property type="match status" value="1"/>
</dbReference>
<dbReference type="PROSITE" id="PS00675">
    <property type="entry name" value="SIGMA54_INTERACT_1"/>
    <property type="match status" value="1"/>
</dbReference>
<evidence type="ECO:0000256" key="2">
    <source>
        <dbReference type="ARBA" id="ARBA00022741"/>
    </source>
</evidence>
<feature type="region of interest" description="Disordered" evidence="9">
    <location>
        <begin position="460"/>
        <end position="479"/>
    </location>
</feature>
<evidence type="ECO:0000256" key="5">
    <source>
        <dbReference type="ARBA" id="ARBA00023015"/>
    </source>
</evidence>
<dbReference type="GO" id="GO:0000160">
    <property type="term" value="P:phosphorelay signal transduction system"/>
    <property type="evidence" value="ECO:0007669"/>
    <property type="project" value="UniProtKB-KW"/>
</dbReference>
<dbReference type="InterPro" id="IPR002197">
    <property type="entry name" value="HTH_Fis"/>
</dbReference>
<evidence type="ECO:0000259" key="11">
    <source>
        <dbReference type="PROSITE" id="PS50110"/>
    </source>
</evidence>
<feature type="compositionally biased region" description="Low complexity" evidence="9">
    <location>
        <begin position="468"/>
        <end position="479"/>
    </location>
</feature>
<evidence type="ECO:0000313" key="13">
    <source>
        <dbReference type="Proteomes" id="UP000477311"/>
    </source>
</evidence>
<dbReference type="GO" id="GO:0006355">
    <property type="term" value="P:regulation of DNA-templated transcription"/>
    <property type="evidence" value="ECO:0007669"/>
    <property type="project" value="InterPro"/>
</dbReference>
<dbReference type="InterPro" id="IPR025943">
    <property type="entry name" value="Sigma_54_int_dom_ATP-bd_2"/>
</dbReference>
<dbReference type="PROSITE" id="PS50110">
    <property type="entry name" value="RESPONSE_REGULATORY"/>
    <property type="match status" value="1"/>
</dbReference>
<keyword evidence="2" id="KW-0547">Nucleotide-binding</keyword>
<dbReference type="Pfam" id="PF00072">
    <property type="entry name" value="Response_reg"/>
    <property type="match status" value="1"/>
</dbReference>
<reference evidence="12 13" key="1">
    <citation type="submission" date="2020-02" db="EMBL/GenBank/DDBJ databases">
        <title>Draft genome sequence of Limisphaera ngatamarikiensis NGM72.4T, a thermophilic Verrucomicrobia grouped in subdivision 3.</title>
        <authorList>
            <person name="Carere C.R."/>
            <person name="Steen J."/>
            <person name="Hugenholtz P."/>
            <person name="Stott M.B."/>
        </authorList>
    </citation>
    <scope>NUCLEOTIDE SEQUENCE [LARGE SCALE GENOMIC DNA]</scope>
    <source>
        <strain evidence="12 13">NGM72.4</strain>
    </source>
</reference>
<dbReference type="SMART" id="SM00382">
    <property type="entry name" value="AAA"/>
    <property type="match status" value="1"/>
</dbReference>
<dbReference type="InterPro" id="IPR009057">
    <property type="entry name" value="Homeodomain-like_sf"/>
</dbReference>
<dbReference type="FunFam" id="3.40.50.2300:FF:000018">
    <property type="entry name" value="DNA-binding transcriptional regulator NtrC"/>
    <property type="match status" value="1"/>
</dbReference>
<dbReference type="Gene3D" id="3.40.50.300">
    <property type="entry name" value="P-loop containing nucleotide triphosphate hydrolases"/>
    <property type="match status" value="1"/>
</dbReference>
<evidence type="ECO:0000256" key="3">
    <source>
        <dbReference type="ARBA" id="ARBA00022840"/>
    </source>
</evidence>
<dbReference type="PROSITE" id="PS00676">
    <property type="entry name" value="SIGMA54_INTERACT_2"/>
    <property type="match status" value="1"/>
</dbReference>
<keyword evidence="5" id="KW-0805">Transcription regulation</keyword>
<feature type="modified residue" description="4-aspartylphosphate" evidence="8">
    <location>
        <position position="56"/>
    </location>
</feature>
<dbReference type="Proteomes" id="UP000477311">
    <property type="component" value="Unassembled WGS sequence"/>
</dbReference>
<dbReference type="InterPro" id="IPR002078">
    <property type="entry name" value="Sigma_54_int"/>
</dbReference>
<dbReference type="GO" id="GO:0043565">
    <property type="term" value="F:sequence-specific DNA binding"/>
    <property type="evidence" value="ECO:0007669"/>
    <property type="project" value="InterPro"/>
</dbReference>
<dbReference type="InterPro" id="IPR025944">
    <property type="entry name" value="Sigma_54_int_dom_CS"/>
</dbReference>
<dbReference type="PROSITE" id="PS00688">
    <property type="entry name" value="SIGMA54_INTERACT_3"/>
    <property type="match status" value="1"/>
</dbReference>